<keyword evidence="4 8" id="KW-0812">Transmembrane</keyword>
<evidence type="ECO:0000256" key="8">
    <source>
        <dbReference type="SAM" id="Phobius"/>
    </source>
</evidence>
<feature type="transmembrane region" description="Helical" evidence="8">
    <location>
        <begin position="335"/>
        <end position="360"/>
    </location>
</feature>
<feature type="transmembrane region" description="Helical" evidence="8">
    <location>
        <begin position="54"/>
        <end position="72"/>
    </location>
</feature>
<feature type="transmembrane region" description="Helical" evidence="8">
    <location>
        <begin position="15"/>
        <end position="34"/>
    </location>
</feature>
<feature type="transmembrane region" description="Helical" evidence="8">
    <location>
        <begin position="211"/>
        <end position="230"/>
    </location>
</feature>
<keyword evidence="7 8" id="KW-0472">Membrane</keyword>
<dbReference type="InterPro" id="IPR020846">
    <property type="entry name" value="MFS_dom"/>
</dbReference>
<evidence type="ECO:0000256" key="2">
    <source>
        <dbReference type="ARBA" id="ARBA00008432"/>
    </source>
</evidence>
<evidence type="ECO:0000313" key="11">
    <source>
        <dbReference type="Proteomes" id="UP000006035"/>
    </source>
</evidence>
<dbReference type="PANTHER" id="PTHR23515">
    <property type="entry name" value="HIGH-AFFINITY NITRATE TRANSPORTER 2.3"/>
    <property type="match status" value="1"/>
</dbReference>
<reference evidence="10 11" key="1">
    <citation type="submission" date="2011-05" db="EMBL/GenBank/DDBJ databases">
        <authorList>
            <person name="Durkin A.S."/>
            <person name="Kim M."/>
            <person name="Radune D."/>
            <person name="Hostetler J."/>
            <person name="Torralba M."/>
            <person name="Gillis M."/>
            <person name="Methe B."/>
            <person name="Sutton G."/>
            <person name="Nelson K.E."/>
        </authorList>
    </citation>
    <scope>NUCLEOTIDE SEQUENCE [LARGE SCALE GENOMIC DNA]</scope>
    <source>
        <strain evidence="10 11">F0423</strain>
    </source>
</reference>
<dbReference type="CDD" id="cd17341">
    <property type="entry name" value="MFS_NRT2_like"/>
    <property type="match status" value="1"/>
</dbReference>
<comment type="similarity">
    <text evidence="2">Belongs to the major facilitator superfamily. Nitrate/nitrite porter (TC 2.A.1.8) family.</text>
</comment>
<comment type="subcellular location">
    <subcellularLocation>
        <location evidence="1">Cell membrane</location>
        <topology evidence="1">Multi-pass membrane protein</topology>
    </subcellularLocation>
</comment>
<dbReference type="Pfam" id="PF07690">
    <property type="entry name" value="MFS_1"/>
    <property type="match status" value="1"/>
</dbReference>
<dbReference type="InterPro" id="IPR011701">
    <property type="entry name" value="MFS"/>
</dbReference>
<feature type="transmembrane region" description="Helical" evidence="8">
    <location>
        <begin position="140"/>
        <end position="159"/>
    </location>
</feature>
<name>A0ABN0D5H2_9LACO</name>
<evidence type="ECO:0000256" key="1">
    <source>
        <dbReference type="ARBA" id="ARBA00004651"/>
    </source>
</evidence>
<dbReference type="RefSeq" id="WP_003715426.1">
    <property type="nucleotide sequence ID" value="NZ_AFTL01000012.1"/>
</dbReference>
<keyword evidence="5 8" id="KW-1133">Transmembrane helix</keyword>
<feature type="transmembrane region" description="Helical" evidence="8">
    <location>
        <begin position="302"/>
        <end position="323"/>
    </location>
</feature>
<dbReference type="EMBL" id="AFTL01000012">
    <property type="protein sequence ID" value="EGS37402.1"/>
    <property type="molecule type" value="Genomic_DNA"/>
</dbReference>
<dbReference type="Proteomes" id="UP000006035">
    <property type="component" value="Unassembled WGS sequence"/>
</dbReference>
<comment type="caution">
    <text evidence="10">The sequence shown here is derived from an EMBL/GenBank/DDBJ whole genome shotgun (WGS) entry which is preliminary data.</text>
</comment>
<evidence type="ECO:0000259" key="9">
    <source>
        <dbReference type="PROSITE" id="PS50850"/>
    </source>
</evidence>
<evidence type="ECO:0000256" key="7">
    <source>
        <dbReference type="ARBA" id="ARBA00023136"/>
    </source>
</evidence>
<proteinExistence type="inferred from homology"/>
<feature type="transmembrane region" description="Helical" evidence="8">
    <location>
        <begin position="279"/>
        <end position="296"/>
    </location>
</feature>
<evidence type="ECO:0000256" key="6">
    <source>
        <dbReference type="ARBA" id="ARBA00023063"/>
    </source>
</evidence>
<feature type="transmembrane region" description="Helical" evidence="8">
    <location>
        <begin position="366"/>
        <end position="385"/>
    </location>
</feature>
<dbReference type="InterPro" id="IPR036259">
    <property type="entry name" value="MFS_trans_sf"/>
</dbReference>
<organism evidence="10 11">
    <name type="scientific">Limosilactobacillus oris F0423</name>
    <dbReference type="NCBI Taxonomy" id="944562"/>
    <lineage>
        <taxon>Bacteria</taxon>
        <taxon>Bacillati</taxon>
        <taxon>Bacillota</taxon>
        <taxon>Bacilli</taxon>
        <taxon>Lactobacillales</taxon>
        <taxon>Lactobacillaceae</taxon>
        <taxon>Limosilactobacillus</taxon>
    </lineage>
</organism>
<feature type="domain" description="Major facilitator superfamily (MFS) profile" evidence="9">
    <location>
        <begin position="18"/>
        <end position="388"/>
    </location>
</feature>
<keyword evidence="11" id="KW-1185">Reference proteome</keyword>
<accession>A0ABN0D5H2</accession>
<feature type="transmembrane region" description="Helical" evidence="8">
    <location>
        <begin position="171"/>
        <end position="190"/>
    </location>
</feature>
<protein>
    <submittedName>
        <fullName evidence="10">Transporter, major facilitator family protein</fullName>
    </submittedName>
</protein>
<gene>
    <name evidence="10" type="ORF">HMPREF9102_1494</name>
</gene>
<keyword evidence="6" id="KW-0534">Nitrate assimilation</keyword>
<dbReference type="Gene3D" id="1.20.1250.20">
    <property type="entry name" value="MFS general substrate transporter like domains"/>
    <property type="match status" value="2"/>
</dbReference>
<evidence type="ECO:0000313" key="10">
    <source>
        <dbReference type="EMBL" id="EGS37402.1"/>
    </source>
</evidence>
<keyword evidence="3" id="KW-0813">Transport</keyword>
<evidence type="ECO:0000256" key="3">
    <source>
        <dbReference type="ARBA" id="ARBA00022448"/>
    </source>
</evidence>
<dbReference type="PROSITE" id="PS50850">
    <property type="entry name" value="MFS"/>
    <property type="match status" value="1"/>
</dbReference>
<evidence type="ECO:0000256" key="4">
    <source>
        <dbReference type="ARBA" id="ARBA00022692"/>
    </source>
</evidence>
<feature type="transmembrane region" description="Helical" evidence="8">
    <location>
        <begin position="84"/>
        <end position="102"/>
    </location>
</feature>
<sequence length="397" mass="43013">MSNVKNVAHGSRANAYTALILSTLAMIVCFMSWSNFAPLASQVAQMFHLSVAERTLLLATPVLLGSIMRIPVGILSDRYGGKKVYLILMAFILIPLLMIPHVHSFGMLLFAALLVGMSGTSFAVGVSYASVWFPAEQQGLALGIVSMGNIGNAVAAMTLPYISKTAGFDAVYYFLIILTIIFGILFAIFCKEMPVDKSKTIMGALSVAKDSGTWYLSLFYFLTFGLFVSFTNLTPTFLTGMFKFNPVTAGLYSALFAFVCTLVRPVGGYLADKKRPMSLLQWTFIAIIVFGLWIMLSFHNQGFFIAGIVLIGLSAGIGNGVVFKMVPYISKGNTGAVTGFVGAMGGLGGFFPPLVIGYIYQWTGSYELGIGLLVLTGVICWFALWKHYIHGDVHIVK</sequence>
<evidence type="ECO:0000256" key="5">
    <source>
        <dbReference type="ARBA" id="ARBA00022989"/>
    </source>
</evidence>
<feature type="transmembrane region" description="Helical" evidence="8">
    <location>
        <begin position="250"/>
        <end position="267"/>
    </location>
</feature>
<dbReference type="SUPFAM" id="SSF103473">
    <property type="entry name" value="MFS general substrate transporter"/>
    <property type="match status" value="1"/>
</dbReference>
<feature type="transmembrane region" description="Helical" evidence="8">
    <location>
        <begin position="108"/>
        <end position="133"/>
    </location>
</feature>
<dbReference type="InterPro" id="IPR044772">
    <property type="entry name" value="NO3_transporter"/>
</dbReference>